<dbReference type="Pfam" id="PF19259">
    <property type="entry name" value="Ty3_capsid"/>
    <property type="match status" value="1"/>
</dbReference>
<reference evidence="3" key="1">
    <citation type="submission" date="2020-06" db="EMBL/GenBank/DDBJ databases">
        <authorList>
            <person name="Li T."/>
            <person name="Hu X."/>
            <person name="Zhang T."/>
            <person name="Song X."/>
            <person name="Zhang H."/>
            <person name="Dai N."/>
            <person name="Sheng W."/>
            <person name="Hou X."/>
            <person name="Wei L."/>
        </authorList>
    </citation>
    <scope>NUCLEOTIDE SEQUENCE</scope>
    <source>
        <strain evidence="3">G01</strain>
        <tissue evidence="3">Leaf</tissue>
    </source>
</reference>
<dbReference type="InterPro" id="IPR045358">
    <property type="entry name" value="Ty3_capsid"/>
</dbReference>
<dbReference type="EMBL" id="JACGWK010000002">
    <property type="protein sequence ID" value="KAL0371048.1"/>
    <property type="molecule type" value="Genomic_DNA"/>
</dbReference>
<feature type="domain" description="Ty3 transposon capsid-like protein" evidence="2">
    <location>
        <begin position="16"/>
        <end position="149"/>
    </location>
</feature>
<dbReference type="Pfam" id="PF08284">
    <property type="entry name" value="RVP_2"/>
    <property type="match status" value="1"/>
</dbReference>
<sequence>MGQSISGGYTYFLELISTIGEDQKVPLASVHLEGKADVWFQGSMEGKGSLSWQEFVSAVLERFEDLDCEKVMGKFSKLQQETTVNAYLDKFEELNSYMMEFNKDLNEELFVMKFISGLRKDIKGLTSTMKPKTLNQAIILAKNQEATADAMVKRVNHLQTLHHLTKPPFRSQNAHQTPNPRSQTTKFNPKPHTEVRKLLTEVRKLLTEAEMRARKEKNLSNNCDETVVPGHKLEKVEDEDKAISIKAMAGNTLRMKGKVNGKDVNKLVATGSTHSFVDECMQPLGCKSGVYYSYDVSVADGRKIISRIYCPEFKLEIQGNTFICPVRIIKLGGCDVMLGGDWLREYSPVKFDYENMKITICR</sequence>
<proteinExistence type="predicted"/>
<evidence type="ECO:0000256" key="1">
    <source>
        <dbReference type="SAM" id="MobiDB-lite"/>
    </source>
</evidence>
<dbReference type="SUPFAM" id="SSF50630">
    <property type="entry name" value="Acid proteases"/>
    <property type="match status" value="1"/>
</dbReference>
<accession>A0AAW2QU97</accession>
<organism evidence="3">
    <name type="scientific">Sesamum angustifolium</name>
    <dbReference type="NCBI Taxonomy" id="2727405"/>
    <lineage>
        <taxon>Eukaryota</taxon>
        <taxon>Viridiplantae</taxon>
        <taxon>Streptophyta</taxon>
        <taxon>Embryophyta</taxon>
        <taxon>Tracheophyta</taxon>
        <taxon>Spermatophyta</taxon>
        <taxon>Magnoliopsida</taxon>
        <taxon>eudicotyledons</taxon>
        <taxon>Gunneridae</taxon>
        <taxon>Pentapetalae</taxon>
        <taxon>asterids</taxon>
        <taxon>lamiids</taxon>
        <taxon>Lamiales</taxon>
        <taxon>Pedaliaceae</taxon>
        <taxon>Sesamum</taxon>
    </lineage>
</organism>
<reference evidence="3" key="2">
    <citation type="journal article" date="2024" name="Plant">
        <title>Genomic evolution and insights into agronomic trait innovations of Sesamum species.</title>
        <authorList>
            <person name="Miao H."/>
            <person name="Wang L."/>
            <person name="Qu L."/>
            <person name="Liu H."/>
            <person name="Sun Y."/>
            <person name="Le M."/>
            <person name="Wang Q."/>
            <person name="Wei S."/>
            <person name="Zheng Y."/>
            <person name="Lin W."/>
            <person name="Duan Y."/>
            <person name="Cao H."/>
            <person name="Xiong S."/>
            <person name="Wang X."/>
            <person name="Wei L."/>
            <person name="Li C."/>
            <person name="Ma Q."/>
            <person name="Ju M."/>
            <person name="Zhao R."/>
            <person name="Li G."/>
            <person name="Mu C."/>
            <person name="Tian Q."/>
            <person name="Mei H."/>
            <person name="Zhang T."/>
            <person name="Gao T."/>
            <person name="Zhang H."/>
        </authorList>
    </citation>
    <scope>NUCLEOTIDE SEQUENCE</scope>
    <source>
        <strain evidence="3">G01</strain>
    </source>
</reference>
<dbReference type="InterPro" id="IPR021109">
    <property type="entry name" value="Peptidase_aspartic_dom_sf"/>
</dbReference>
<feature type="region of interest" description="Disordered" evidence="1">
    <location>
        <begin position="164"/>
        <end position="192"/>
    </location>
</feature>
<protein>
    <recommendedName>
        <fullName evidence="2">Ty3 transposon capsid-like protein domain-containing protein</fullName>
    </recommendedName>
</protein>
<feature type="compositionally biased region" description="Polar residues" evidence="1">
    <location>
        <begin position="170"/>
        <end position="187"/>
    </location>
</feature>
<evidence type="ECO:0000313" key="3">
    <source>
        <dbReference type="EMBL" id="KAL0371048.1"/>
    </source>
</evidence>
<dbReference type="Gene3D" id="2.40.70.10">
    <property type="entry name" value="Acid Proteases"/>
    <property type="match status" value="1"/>
</dbReference>
<comment type="caution">
    <text evidence="3">The sequence shown here is derived from an EMBL/GenBank/DDBJ whole genome shotgun (WGS) entry which is preliminary data.</text>
</comment>
<gene>
    <name evidence="3" type="ORF">Sangu_0422900</name>
</gene>
<dbReference type="AlphaFoldDB" id="A0AAW2QU97"/>
<evidence type="ECO:0000259" key="2">
    <source>
        <dbReference type="Pfam" id="PF19259"/>
    </source>
</evidence>
<name>A0AAW2QU97_9LAMI</name>
<dbReference type="CDD" id="cd00303">
    <property type="entry name" value="retropepsin_like"/>
    <property type="match status" value="1"/>
</dbReference>